<keyword evidence="1 3" id="KW-0853">WD repeat</keyword>
<dbReference type="SUPFAM" id="SSF50978">
    <property type="entry name" value="WD40 repeat-like"/>
    <property type="match status" value="1"/>
</dbReference>
<dbReference type="PANTHER" id="PTHR22847">
    <property type="entry name" value="WD40 REPEAT PROTEIN"/>
    <property type="match status" value="1"/>
</dbReference>
<feature type="repeat" description="WD" evidence="3">
    <location>
        <begin position="397"/>
        <end position="435"/>
    </location>
</feature>
<feature type="repeat" description="WD" evidence="3">
    <location>
        <begin position="352"/>
        <end position="393"/>
    </location>
</feature>
<dbReference type="PROSITE" id="PS50082">
    <property type="entry name" value="WD_REPEATS_2"/>
    <property type="match status" value="5"/>
</dbReference>
<dbReference type="GO" id="GO:1990234">
    <property type="term" value="C:transferase complex"/>
    <property type="evidence" value="ECO:0007669"/>
    <property type="project" value="UniProtKB-ARBA"/>
</dbReference>
<dbReference type="HOGENOM" id="CLU_000288_57_33_1"/>
<dbReference type="PANTHER" id="PTHR22847:SF637">
    <property type="entry name" value="WD REPEAT DOMAIN 5B"/>
    <property type="match status" value="1"/>
</dbReference>
<dbReference type="InterPro" id="IPR036322">
    <property type="entry name" value="WD40_repeat_dom_sf"/>
</dbReference>
<evidence type="ECO:0000313" key="6">
    <source>
        <dbReference type="EMBL" id="KIK42337.1"/>
    </source>
</evidence>
<dbReference type="PROSITE" id="PS50294">
    <property type="entry name" value="WD_REPEATS_REGION"/>
    <property type="match status" value="4"/>
</dbReference>
<dbReference type="InterPro" id="IPR001680">
    <property type="entry name" value="WD40_rpt"/>
</dbReference>
<evidence type="ECO:0000259" key="5">
    <source>
        <dbReference type="PROSITE" id="PS50020"/>
    </source>
</evidence>
<dbReference type="InterPro" id="IPR020472">
    <property type="entry name" value="WD40_PAC1"/>
</dbReference>
<feature type="repeat" description="WD" evidence="3">
    <location>
        <begin position="310"/>
        <end position="351"/>
    </location>
</feature>
<feature type="compositionally biased region" description="Basic and acidic residues" evidence="4">
    <location>
        <begin position="1"/>
        <end position="17"/>
    </location>
</feature>
<dbReference type="InterPro" id="IPR001202">
    <property type="entry name" value="WW_dom"/>
</dbReference>
<proteinExistence type="predicted"/>
<reference evidence="7" key="2">
    <citation type="submission" date="2015-01" db="EMBL/GenBank/DDBJ databases">
        <title>Evolutionary Origins and Diversification of the Mycorrhizal Mutualists.</title>
        <authorList>
            <consortium name="DOE Joint Genome Institute"/>
            <consortium name="Mycorrhizal Genomics Consortium"/>
            <person name="Kohler A."/>
            <person name="Kuo A."/>
            <person name="Nagy L.G."/>
            <person name="Floudas D."/>
            <person name="Copeland A."/>
            <person name="Barry K.W."/>
            <person name="Cichocki N."/>
            <person name="Veneault-Fourrey C."/>
            <person name="LaButti K."/>
            <person name="Lindquist E.A."/>
            <person name="Lipzen A."/>
            <person name="Lundell T."/>
            <person name="Morin E."/>
            <person name="Murat C."/>
            <person name="Riley R."/>
            <person name="Ohm R."/>
            <person name="Sun H."/>
            <person name="Tunlid A."/>
            <person name="Henrissat B."/>
            <person name="Grigoriev I.V."/>
            <person name="Hibbett D.S."/>
            <person name="Martin F."/>
        </authorList>
    </citation>
    <scope>NUCLEOTIDE SEQUENCE [LARGE SCALE GENOMIC DNA]</scope>
    <source>
        <strain evidence="7">UH-Slu-Lm8-n1</strain>
    </source>
</reference>
<keyword evidence="7" id="KW-1185">Reference proteome</keyword>
<accession>A0A0D0B7B6</accession>
<evidence type="ECO:0000256" key="1">
    <source>
        <dbReference type="ARBA" id="ARBA00022574"/>
    </source>
</evidence>
<feature type="repeat" description="WD" evidence="3">
    <location>
        <begin position="184"/>
        <end position="225"/>
    </location>
</feature>
<dbReference type="SUPFAM" id="SSF51045">
    <property type="entry name" value="WW domain"/>
    <property type="match status" value="1"/>
</dbReference>
<evidence type="ECO:0000256" key="2">
    <source>
        <dbReference type="ARBA" id="ARBA00022737"/>
    </source>
</evidence>
<dbReference type="STRING" id="930992.A0A0D0B7B6"/>
<dbReference type="Pfam" id="PF00400">
    <property type="entry name" value="WD40"/>
    <property type="match status" value="7"/>
</dbReference>
<dbReference type="PROSITE" id="PS00678">
    <property type="entry name" value="WD_REPEATS_1"/>
    <property type="match status" value="2"/>
</dbReference>
<keyword evidence="2" id="KW-0677">Repeat</keyword>
<dbReference type="AlphaFoldDB" id="A0A0D0B7B6"/>
<evidence type="ECO:0000256" key="4">
    <source>
        <dbReference type="SAM" id="MobiDB-lite"/>
    </source>
</evidence>
<dbReference type="InParanoid" id="A0A0D0B7B6"/>
<dbReference type="Pfam" id="PF00397">
    <property type="entry name" value="WW"/>
    <property type="match status" value="1"/>
</dbReference>
<feature type="region of interest" description="Disordered" evidence="4">
    <location>
        <begin position="1"/>
        <end position="43"/>
    </location>
</feature>
<organism evidence="6 7">
    <name type="scientific">Suillus luteus UH-Slu-Lm8-n1</name>
    <dbReference type="NCBI Taxonomy" id="930992"/>
    <lineage>
        <taxon>Eukaryota</taxon>
        <taxon>Fungi</taxon>
        <taxon>Dikarya</taxon>
        <taxon>Basidiomycota</taxon>
        <taxon>Agaricomycotina</taxon>
        <taxon>Agaricomycetes</taxon>
        <taxon>Agaricomycetidae</taxon>
        <taxon>Boletales</taxon>
        <taxon>Suillineae</taxon>
        <taxon>Suillaceae</taxon>
        <taxon>Suillus</taxon>
    </lineage>
</organism>
<dbReference type="InterPro" id="IPR036020">
    <property type="entry name" value="WW_dom_sf"/>
</dbReference>
<feature type="domain" description="WW" evidence="5">
    <location>
        <begin position="110"/>
        <end position="129"/>
    </location>
</feature>
<dbReference type="PROSITE" id="PS50020">
    <property type="entry name" value="WW_DOMAIN_2"/>
    <property type="match status" value="1"/>
</dbReference>
<protein>
    <recommendedName>
        <fullName evidence="5">WW domain-containing protein</fullName>
    </recommendedName>
</protein>
<dbReference type="OrthoDB" id="538223at2759"/>
<dbReference type="PRINTS" id="PR00320">
    <property type="entry name" value="GPROTEINBRPT"/>
</dbReference>
<reference evidence="6 7" key="1">
    <citation type="submission" date="2014-04" db="EMBL/GenBank/DDBJ databases">
        <authorList>
            <consortium name="DOE Joint Genome Institute"/>
            <person name="Kuo A."/>
            <person name="Ruytinx J."/>
            <person name="Rineau F."/>
            <person name="Colpaert J."/>
            <person name="Kohler A."/>
            <person name="Nagy L.G."/>
            <person name="Floudas D."/>
            <person name="Copeland A."/>
            <person name="Barry K.W."/>
            <person name="Cichocki N."/>
            <person name="Veneault-Fourrey C."/>
            <person name="LaButti K."/>
            <person name="Lindquist E.A."/>
            <person name="Lipzen A."/>
            <person name="Lundell T."/>
            <person name="Morin E."/>
            <person name="Murat C."/>
            <person name="Sun H."/>
            <person name="Tunlid A."/>
            <person name="Henrissat B."/>
            <person name="Grigoriev I.V."/>
            <person name="Hibbett D.S."/>
            <person name="Martin F."/>
            <person name="Nordberg H.P."/>
            <person name="Cantor M.N."/>
            <person name="Hua S.X."/>
        </authorList>
    </citation>
    <scope>NUCLEOTIDE SEQUENCE [LARGE SCALE GENOMIC DNA]</scope>
    <source>
        <strain evidence="6 7">UH-Slu-Lm8-n1</strain>
    </source>
</reference>
<dbReference type="CDD" id="cd00200">
    <property type="entry name" value="WD40"/>
    <property type="match status" value="1"/>
</dbReference>
<sequence length="448" mass="50082">MLNEKAESSTSTRRGEALSHLPTRVAHRTSEKNPPPYGAQHRQEALWEGGNEALPPHWQQFEGSDGSTQYYQDDTLDMVSSSWPLPGVRLDYYPGHLVVPGCEWHISPLGRSYFVNHNTRTTSWKKPKPERPAGSLTPECVMEGHSRCIWNLACLKASCNVMSASEDGSIRQWKRDGERVGNPWYGDGEGIASMAVSSDETMVVCGNVDRRLRLWNTKEGSMIGEPWEGHDDGVMCLDWSPDAQEIASGSEDGTIRRWNPDTGRQIAPPIKTSHGWVYAVKYSPQGDKFISSGRGAICVWSRDSKLLKEIKGHDNTVTSLCWSKDSAHIFSGSADDTIRKWRVIDGRELLVLRGHTNVVRSLCLTPNERYIVSASDDYSVRIWDLKTNQAVGDPLLHDDEVWTVATSADGTFIASAGLDTKIYVWNLEAALERYQVGVLVLCCYHILF</sequence>
<dbReference type="SMART" id="SM00320">
    <property type="entry name" value="WD40"/>
    <property type="match status" value="7"/>
</dbReference>
<dbReference type="Gene3D" id="2.20.70.10">
    <property type="match status" value="1"/>
</dbReference>
<dbReference type="Gene3D" id="2.130.10.10">
    <property type="entry name" value="YVTN repeat-like/Quinoprotein amine dehydrogenase"/>
    <property type="match status" value="2"/>
</dbReference>
<dbReference type="InterPro" id="IPR015943">
    <property type="entry name" value="WD40/YVTN_repeat-like_dom_sf"/>
</dbReference>
<evidence type="ECO:0000313" key="7">
    <source>
        <dbReference type="Proteomes" id="UP000054485"/>
    </source>
</evidence>
<dbReference type="Proteomes" id="UP000054485">
    <property type="component" value="Unassembled WGS sequence"/>
</dbReference>
<dbReference type="SMART" id="SM00456">
    <property type="entry name" value="WW"/>
    <property type="match status" value="1"/>
</dbReference>
<gene>
    <name evidence="6" type="ORF">CY34DRAFT_805084</name>
</gene>
<feature type="repeat" description="WD" evidence="3">
    <location>
        <begin position="227"/>
        <end position="268"/>
    </location>
</feature>
<evidence type="ECO:0000256" key="3">
    <source>
        <dbReference type="PROSITE-ProRule" id="PRU00221"/>
    </source>
</evidence>
<dbReference type="CDD" id="cd00201">
    <property type="entry name" value="WW"/>
    <property type="match status" value="1"/>
</dbReference>
<dbReference type="EMBL" id="KN835242">
    <property type="protein sequence ID" value="KIK42337.1"/>
    <property type="molecule type" value="Genomic_DNA"/>
</dbReference>
<name>A0A0D0B7B6_9AGAM</name>
<dbReference type="InterPro" id="IPR019775">
    <property type="entry name" value="WD40_repeat_CS"/>
</dbReference>